<feature type="region of interest" description="Disordered" evidence="1">
    <location>
        <begin position="154"/>
        <end position="179"/>
    </location>
</feature>
<sequence length="179" mass="19956">MLRFLELLSDDQVVRKLKSALYPQALSDKLDTLTQTIAGLASQLEIRESQTDGPLARPHSSHNRRSTKATGLKGSVITIMACPKIQQFAGNIHADPLMKTAKSCASEEKVKYTKKKDEDAKAGMKNRTKTRGRALFQKLRLTNIGADHVERYHRLGPKQDGQGRSRKQAVSVRFRSDAV</sequence>
<accession>A0AAD9KT04</accession>
<evidence type="ECO:0000313" key="3">
    <source>
        <dbReference type="Proteomes" id="UP001209878"/>
    </source>
</evidence>
<evidence type="ECO:0000313" key="2">
    <source>
        <dbReference type="EMBL" id="KAK2176916.1"/>
    </source>
</evidence>
<gene>
    <name evidence="2" type="ORF">NP493_631g00005</name>
</gene>
<feature type="region of interest" description="Disordered" evidence="1">
    <location>
        <begin position="48"/>
        <end position="70"/>
    </location>
</feature>
<dbReference type="Proteomes" id="UP001209878">
    <property type="component" value="Unassembled WGS sequence"/>
</dbReference>
<proteinExistence type="predicted"/>
<name>A0AAD9KT04_RIDPI</name>
<evidence type="ECO:0000256" key="1">
    <source>
        <dbReference type="SAM" id="MobiDB-lite"/>
    </source>
</evidence>
<protein>
    <submittedName>
        <fullName evidence="2">Uncharacterized protein</fullName>
    </submittedName>
</protein>
<dbReference type="AlphaFoldDB" id="A0AAD9KT04"/>
<comment type="caution">
    <text evidence="2">The sequence shown here is derived from an EMBL/GenBank/DDBJ whole genome shotgun (WGS) entry which is preliminary data.</text>
</comment>
<dbReference type="EMBL" id="JAODUO010000630">
    <property type="protein sequence ID" value="KAK2176916.1"/>
    <property type="molecule type" value="Genomic_DNA"/>
</dbReference>
<organism evidence="2 3">
    <name type="scientific">Ridgeia piscesae</name>
    <name type="common">Tubeworm</name>
    <dbReference type="NCBI Taxonomy" id="27915"/>
    <lineage>
        <taxon>Eukaryota</taxon>
        <taxon>Metazoa</taxon>
        <taxon>Spiralia</taxon>
        <taxon>Lophotrochozoa</taxon>
        <taxon>Annelida</taxon>
        <taxon>Polychaeta</taxon>
        <taxon>Sedentaria</taxon>
        <taxon>Canalipalpata</taxon>
        <taxon>Sabellida</taxon>
        <taxon>Siboglinidae</taxon>
        <taxon>Ridgeia</taxon>
    </lineage>
</organism>
<keyword evidence="3" id="KW-1185">Reference proteome</keyword>
<reference evidence="2" key="1">
    <citation type="journal article" date="2023" name="Mol. Biol. Evol.">
        <title>Third-Generation Sequencing Reveals the Adaptive Role of the Epigenome in Three Deep-Sea Polychaetes.</title>
        <authorList>
            <person name="Perez M."/>
            <person name="Aroh O."/>
            <person name="Sun Y."/>
            <person name="Lan Y."/>
            <person name="Juniper S.K."/>
            <person name="Young C.R."/>
            <person name="Angers B."/>
            <person name="Qian P.Y."/>
        </authorList>
    </citation>
    <scope>NUCLEOTIDE SEQUENCE</scope>
    <source>
        <strain evidence="2">R07B-5</strain>
    </source>
</reference>